<dbReference type="PATRIC" id="fig|1110509.7.peg.759"/>
<reference evidence="2 3" key="1">
    <citation type="journal article" date="2012" name="PLoS ONE">
        <title>The genome characteristics and predicted function of methyl-group oxidation pathway in the obligate aceticlastic methanogens, Methanosaeta spp.</title>
        <authorList>
            <person name="Zhu J."/>
            <person name="Zheng H."/>
            <person name="Ai G."/>
            <person name="Zhang G."/>
            <person name="Liu D."/>
            <person name="Liu X."/>
            <person name="Dong X."/>
        </authorList>
    </citation>
    <scope>NUCLEOTIDE SEQUENCE [LARGE SCALE GENOMIC DNA]</scope>
    <source>
        <strain evidence="2 3">6Ac</strain>
    </source>
</reference>
<dbReference type="AlphaFoldDB" id="G7WK65"/>
<feature type="transmembrane region" description="Helical" evidence="1">
    <location>
        <begin position="12"/>
        <end position="32"/>
    </location>
</feature>
<keyword evidence="1" id="KW-0472">Membrane</keyword>
<dbReference type="HOGENOM" id="CLU_1405973_0_0_2"/>
<gene>
    <name evidence="2" type="ordered locus">Mhar_0680</name>
</gene>
<evidence type="ECO:0000313" key="2">
    <source>
        <dbReference type="EMBL" id="AET64058.1"/>
    </source>
</evidence>
<organism evidence="2 3">
    <name type="scientific">Methanothrix harundinacea (strain 6Ac)</name>
    <name type="common">Methanosaeta harundinacea</name>
    <dbReference type="NCBI Taxonomy" id="1110509"/>
    <lineage>
        <taxon>Archaea</taxon>
        <taxon>Methanobacteriati</taxon>
        <taxon>Methanobacteriota</taxon>
        <taxon>Stenosarchaea group</taxon>
        <taxon>Methanomicrobia</taxon>
        <taxon>Methanotrichales</taxon>
        <taxon>Methanotrichaceae</taxon>
        <taxon>Methanothrix</taxon>
    </lineage>
</organism>
<dbReference type="EMBL" id="CP003117">
    <property type="protein sequence ID" value="AET64058.1"/>
    <property type="molecule type" value="Genomic_DNA"/>
</dbReference>
<sequence length="204" mass="21963">MAESSPLIDRRNLGLAALVVLAGLFIFGWTIFSAISEIGDGLTRIEAPGTSELNLQEVGDYTIYYENRSFLDGRFYSAGEGVPPGLVIEVVDLTSGEGVDLRPPAGEVTYDFAGRSGRSIATFEVQRPGTFRIDSGYPAGSEGPKAVLAIGTDFFRGALYKIGLGLAALFGSIAAGAAILISAARRREREEKRLREENRLIRSR</sequence>
<evidence type="ECO:0000256" key="1">
    <source>
        <dbReference type="SAM" id="Phobius"/>
    </source>
</evidence>
<dbReference type="GeneID" id="12509849"/>
<dbReference type="STRING" id="1110509.Mhar_0680"/>
<keyword evidence="1" id="KW-1133">Transmembrane helix</keyword>
<dbReference type="RefSeq" id="WP_014586243.1">
    <property type="nucleotide sequence ID" value="NC_017527.1"/>
</dbReference>
<name>G7WK65_METH6</name>
<dbReference type="Proteomes" id="UP000005877">
    <property type="component" value="Chromosome"/>
</dbReference>
<protein>
    <submittedName>
        <fullName evidence="2">Uncharacterized protein</fullName>
    </submittedName>
</protein>
<dbReference type="KEGG" id="mhi:Mhar_0680"/>
<proteinExistence type="predicted"/>
<evidence type="ECO:0000313" key="3">
    <source>
        <dbReference type="Proteomes" id="UP000005877"/>
    </source>
</evidence>
<accession>G7WK65</accession>
<feature type="transmembrane region" description="Helical" evidence="1">
    <location>
        <begin position="162"/>
        <end position="184"/>
    </location>
</feature>
<keyword evidence="3" id="KW-1185">Reference proteome</keyword>
<keyword evidence="1" id="KW-0812">Transmembrane</keyword>